<feature type="transmembrane region" description="Helical" evidence="6">
    <location>
        <begin position="770"/>
        <end position="790"/>
    </location>
</feature>
<keyword evidence="4 6" id="KW-0472">Membrane</keyword>
<dbReference type="SUPFAM" id="SSF49723">
    <property type="entry name" value="Lipase/lipooxygenase domain (PLAT/LH2 domain)"/>
    <property type="match status" value="1"/>
</dbReference>
<dbReference type="PROSITE" id="PS50095">
    <property type="entry name" value="PLAT"/>
    <property type="match status" value="1"/>
</dbReference>
<dbReference type="OMA" id="INERCFF"/>
<evidence type="ECO:0000256" key="4">
    <source>
        <dbReference type="ARBA" id="ARBA00023136"/>
    </source>
</evidence>
<evidence type="ECO:0000256" key="6">
    <source>
        <dbReference type="SAM" id="Phobius"/>
    </source>
</evidence>
<sequence>MTSDRPSFTSFISNKAEYVSVPISNVELKMRISQESRWESTGSLPSPFVNFISSNPLTQDIQLDAKYGDKKMATTSIRLPAKVLFECPKHVRKDSHFNCNLSAGTTANNLDGIETPNLHSGQQKVNKQHFTFVTSIEPKFCGTAPHVTDNFRWCVDVPDNMDSMDERCFFKTETSDDVYAKLEGILRGTYHEIPNSLNTSNLDEVPDNLTQSIKAASMRTGVDKIVTQSVEDAHKLKVKDTNALKMAVSTLSAVETTSSDMPYSAQLKLSTVIQNVIQNFHSALQTSSKEDSVAIGAMVLSTFLDMLAGAQTQINSPHPKNALTELSERGYDIDIKNSVYRQNVSKSSYKIFLANSDTYYYPDDDTATEQYRSLAATNDQRNHESMSANLYRQLVTLQEEVTKSLSSLLASDEGIVSSTHLGKISLRKVPKSKADSWLSRFYNDASSSSITFTGLGGLFNDTDDILIQAMVANGSLFGFADVAHNSVAAHSEVVGLTIYRNGEELSVKEMPGSVTVRIAMKPGDSLPSFTSGTPDGRPLKLSDPIVAVDETIIRQQLVMVGFEIGKEDVSFSFQIEPDDLVSKPQYLVVARFVVPPDLTKVEANWGLIWALVPPSPTTYDQQPITAEEREASFTFFINNVDYATYKKEALDMTEGQTIGDSMLKTLWVGFRQLSTEEMNLDWKALPMPYPFFDQINATIKYRGFTTTCDFLEKNLTEWSTKGCVVDRRSTSRTTVCVCDHLTTFGAEWLVPPNRIDFNYVFKNIQFEKNATLYATEIIIAIIFLLLLIWARRMDNKDLQKLGITPLAENNPADEYLYEVIVCTGMRRGAGTTSTVCIQVNGERGGTTPFTLRDPHRKVLQRGNVDRFLLAAARLVYLLFKF</sequence>
<evidence type="ECO:0000313" key="9">
    <source>
        <dbReference type="Proteomes" id="UP000017246"/>
    </source>
</evidence>
<dbReference type="InterPro" id="IPR000203">
    <property type="entry name" value="GPS"/>
</dbReference>
<reference evidence="8" key="1">
    <citation type="journal article" date="2013" name="Nature">
        <title>The genomes of four tapeworm species reveal adaptations to parasitism.</title>
        <authorList>
            <person name="Tsai I.J."/>
            <person name="Zarowiecki M."/>
            <person name="Holroyd N."/>
            <person name="Garciarrubio A."/>
            <person name="Sanchez-Flores A."/>
            <person name="Brooks K.L."/>
            <person name="Tracey A."/>
            <person name="Bobes R.J."/>
            <person name="Fragoso G."/>
            <person name="Sciutto E."/>
            <person name="Aslett M."/>
            <person name="Beasley H."/>
            <person name="Bennett H.M."/>
            <person name="Cai J."/>
            <person name="Camicia F."/>
            <person name="Clark R."/>
            <person name="Cucher M."/>
            <person name="De Silva N."/>
            <person name="Day T.A."/>
            <person name="Deplazes P."/>
            <person name="Estrada K."/>
            <person name="Fernandez C."/>
            <person name="Holland P.W."/>
            <person name="Hou J."/>
            <person name="Hu S."/>
            <person name="Huckvale T."/>
            <person name="Hung S.S."/>
            <person name="Kamenetzky L."/>
            <person name="Keane J.A."/>
            <person name="Kiss F."/>
            <person name="Koziol U."/>
            <person name="Lambert O."/>
            <person name="Liu K."/>
            <person name="Luo X."/>
            <person name="Luo Y."/>
            <person name="Macchiaroli N."/>
            <person name="Nichol S."/>
            <person name="Paps J."/>
            <person name="Parkinson J."/>
            <person name="Pouchkina-Stantcheva N."/>
            <person name="Riddiford N."/>
            <person name="Rosenzvit M."/>
            <person name="Salinas G."/>
            <person name="Wasmuth J.D."/>
            <person name="Zamanian M."/>
            <person name="Zheng Y."/>
            <person name="Cai X."/>
            <person name="Soberon X."/>
            <person name="Olson P.D."/>
            <person name="Laclette J.P."/>
            <person name="Brehm K."/>
            <person name="Berriman M."/>
            <person name="Garciarrubio A."/>
            <person name="Bobes R.J."/>
            <person name="Fragoso G."/>
            <person name="Sanchez-Flores A."/>
            <person name="Estrada K."/>
            <person name="Cevallos M.A."/>
            <person name="Morett E."/>
            <person name="Gonzalez V."/>
            <person name="Portillo T."/>
            <person name="Ochoa-Leyva A."/>
            <person name="Jose M.V."/>
            <person name="Sciutto E."/>
            <person name="Landa A."/>
            <person name="Jimenez L."/>
            <person name="Valdes V."/>
            <person name="Carrero J.C."/>
            <person name="Larralde C."/>
            <person name="Morales-Montor J."/>
            <person name="Limon-Lason J."/>
            <person name="Soberon X."/>
            <person name="Laclette J.P."/>
        </authorList>
    </citation>
    <scope>NUCLEOTIDE SEQUENCE [LARGE SCALE GENOMIC DNA]</scope>
</reference>
<evidence type="ECO:0000256" key="5">
    <source>
        <dbReference type="PROSITE-ProRule" id="PRU00152"/>
    </source>
</evidence>
<comment type="caution">
    <text evidence="5">Lacks conserved residue(s) required for the propagation of feature annotation.</text>
</comment>
<keyword evidence="2 6" id="KW-0812">Transmembrane</keyword>
<keyword evidence="8" id="KW-0675">Receptor</keyword>
<dbReference type="Proteomes" id="UP000017246">
    <property type="component" value="Unassembled WGS sequence"/>
</dbReference>
<name>A0A068Y219_ECHMU</name>
<dbReference type="PANTHER" id="PTHR10877:SF194">
    <property type="entry name" value="LOCATION OF VULVA DEFECTIVE 1"/>
    <property type="match status" value="1"/>
</dbReference>
<proteinExistence type="predicted"/>
<protein>
    <submittedName>
        <fullName evidence="8">Receptor for egg jelly 6</fullName>
    </submittedName>
</protein>
<dbReference type="OrthoDB" id="10039908at2759"/>
<dbReference type="EMBL" id="LN902845">
    <property type="protein sequence ID" value="CUT99159.1"/>
    <property type="molecule type" value="Genomic_DNA"/>
</dbReference>
<feature type="domain" description="PLAT" evidence="7">
    <location>
        <begin position="815"/>
        <end position="881"/>
    </location>
</feature>
<evidence type="ECO:0000256" key="3">
    <source>
        <dbReference type="ARBA" id="ARBA00022989"/>
    </source>
</evidence>
<dbReference type="STRING" id="6211.A0A068Y219"/>
<organism evidence="8 9">
    <name type="scientific">Echinococcus multilocularis</name>
    <name type="common">Fox tapeworm</name>
    <dbReference type="NCBI Taxonomy" id="6211"/>
    <lineage>
        <taxon>Eukaryota</taxon>
        <taxon>Metazoa</taxon>
        <taxon>Spiralia</taxon>
        <taxon>Lophotrochozoa</taxon>
        <taxon>Platyhelminthes</taxon>
        <taxon>Cestoda</taxon>
        <taxon>Eucestoda</taxon>
        <taxon>Cyclophyllidea</taxon>
        <taxon>Taeniidae</taxon>
        <taxon>Echinococcus</taxon>
    </lineage>
</organism>
<comment type="subcellular location">
    <subcellularLocation>
        <location evidence="1">Membrane</location>
    </subcellularLocation>
</comment>
<dbReference type="InterPro" id="IPR036392">
    <property type="entry name" value="PLAT/LH2_dom_sf"/>
</dbReference>
<dbReference type="PANTHER" id="PTHR10877">
    <property type="entry name" value="POLYCYSTIN FAMILY MEMBER"/>
    <property type="match status" value="1"/>
</dbReference>
<dbReference type="InterPro" id="IPR046338">
    <property type="entry name" value="GAIN_dom_sf"/>
</dbReference>
<evidence type="ECO:0000259" key="7">
    <source>
        <dbReference type="PROSITE" id="PS50095"/>
    </source>
</evidence>
<dbReference type="InterPro" id="IPR051223">
    <property type="entry name" value="Polycystin"/>
</dbReference>
<accession>A0A068Y219</accession>
<dbReference type="GO" id="GO:0005262">
    <property type="term" value="F:calcium channel activity"/>
    <property type="evidence" value="ECO:0007669"/>
    <property type="project" value="TreeGrafter"/>
</dbReference>
<dbReference type="Pfam" id="PF01825">
    <property type="entry name" value="GPS"/>
    <property type="match status" value="1"/>
</dbReference>
<dbReference type="AlphaFoldDB" id="A0A068Y219"/>
<dbReference type="Gene3D" id="2.60.220.50">
    <property type="match status" value="1"/>
</dbReference>
<dbReference type="InterPro" id="IPR001024">
    <property type="entry name" value="PLAT/LH2_dom"/>
</dbReference>
<keyword evidence="3 6" id="KW-1133">Transmembrane helix</keyword>
<evidence type="ECO:0000313" key="8">
    <source>
        <dbReference type="EMBL" id="CUT99159.1"/>
    </source>
</evidence>
<dbReference type="Gene3D" id="2.40.180.10">
    <property type="entry name" value="Catalase core domain"/>
    <property type="match status" value="1"/>
</dbReference>
<dbReference type="GO" id="GO:0050982">
    <property type="term" value="P:detection of mechanical stimulus"/>
    <property type="evidence" value="ECO:0007669"/>
    <property type="project" value="TreeGrafter"/>
</dbReference>
<evidence type="ECO:0000256" key="2">
    <source>
        <dbReference type="ARBA" id="ARBA00022692"/>
    </source>
</evidence>
<evidence type="ECO:0000256" key="1">
    <source>
        <dbReference type="ARBA" id="ARBA00004370"/>
    </source>
</evidence>
<reference evidence="8" key="2">
    <citation type="submission" date="2015-11" db="EMBL/GenBank/DDBJ databases">
        <authorList>
            <person name="Zhang Y."/>
            <person name="Guo Z."/>
        </authorList>
    </citation>
    <scope>NUCLEOTIDE SEQUENCE</scope>
</reference>
<keyword evidence="9" id="KW-1185">Reference proteome</keyword>
<dbReference type="SMART" id="SM00303">
    <property type="entry name" value="GPS"/>
    <property type="match status" value="1"/>
</dbReference>
<dbReference type="GO" id="GO:0016020">
    <property type="term" value="C:membrane"/>
    <property type="evidence" value="ECO:0007669"/>
    <property type="project" value="UniProtKB-SubCell"/>
</dbReference>
<dbReference type="eggNOG" id="KOG3599">
    <property type="taxonomic scope" value="Eukaryota"/>
</dbReference>